<accession>A0AAD9MB27</accession>
<feature type="region of interest" description="Disordered" evidence="1">
    <location>
        <begin position="394"/>
        <end position="430"/>
    </location>
</feature>
<feature type="compositionally biased region" description="Basic and acidic residues" evidence="1">
    <location>
        <begin position="336"/>
        <end position="347"/>
    </location>
</feature>
<dbReference type="EMBL" id="JAQQPM010000001">
    <property type="protein sequence ID" value="KAK2067398.1"/>
    <property type="molecule type" value="Genomic_DNA"/>
</dbReference>
<evidence type="ECO:0000313" key="3">
    <source>
        <dbReference type="EMBL" id="KAK2067398.1"/>
    </source>
</evidence>
<dbReference type="GO" id="GO:0003963">
    <property type="term" value="F:RNA-3'-phosphate cyclase activity"/>
    <property type="evidence" value="ECO:0007669"/>
    <property type="project" value="TreeGrafter"/>
</dbReference>
<evidence type="ECO:0000256" key="1">
    <source>
        <dbReference type="SAM" id="MobiDB-lite"/>
    </source>
</evidence>
<dbReference type="InterPro" id="IPR023797">
    <property type="entry name" value="RNA3'_phos_cyclase_dom"/>
</dbReference>
<gene>
    <name evidence="3" type="ORF">P8C59_001146</name>
</gene>
<dbReference type="PANTHER" id="PTHR11096">
    <property type="entry name" value="RNA 3' TERMINAL PHOSPHATE CYCLASE"/>
    <property type="match status" value="1"/>
</dbReference>
<dbReference type="InterPro" id="IPR036553">
    <property type="entry name" value="RPTC_insert"/>
</dbReference>
<evidence type="ECO:0000313" key="4">
    <source>
        <dbReference type="Proteomes" id="UP001217918"/>
    </source>
</evidence>
<feature type="domain" description="RNA 3'-terminal phosphate cyclase" evidence="2">
    <location>
        <begin position="14"/>
        <end position="395"/>
    </location>
</feature>
<feature type="region of interest" description="Disordered" evidence="1">
    <location>
        <begin position="223"/>
        <end position="242"/>
    </location>
</feature>
<dbReference type="InterPro" id="IPR013792">
    <property type="entry name" value="RNA3'P_cycl/enolpyr_Trfase_a/b"/>
</dbReference>
<dbReference type="GO" id="GO:0005634">
    <property type="term" value="C:nucleus"/>
    <property type="evidence" value="ECO:0007669"/>
    <property type="project" value="TreeGrafter"/>
</dbReference>
<sequence length="508" mass="53941">MKEKKVIEIDGRTGEGGGQLVRVAVALAALTSQPIRITNVRGNRGDGRKGGGLKSQHLTAIAWLATATNAQVTGLSIGSSVLEFRPQQAPSASTHLSLRALERGPDQPPARLAIAAESAAASTLLVFQAILPFLLFADTGADDHAVPGLSAAIGVDISGGTNVSFAPSFEYVDQVLLPALEARFAGLTVERRLVCRGWSAGTPATRGRVEFAVRPLRVGAALQRRRRGHDDDNDNDDDDDDNLDVAAVDASVVVPADMHAALTRAIARDLDDMWPGVEVAFPVLEDSGSDARVYVLLVAKSEAGSRRWGRDVLTSVPARKAKDGGGGKTKCKSKGKTADGGDRGDRGKEAYAEEISRDVVRELFEEVALGGDGDVYLQDQLVIFQALAEGRTSFVRQTDQEREDDGEDGSPPRGGGGGSSDVPPSPRNRDKMLETAMGALSVQQLQQQQQGRMRKDKAREPFGNGSLHAKTARWVTAELLPKVAWYNKGKICDGAGFSVTKGMMGAAD</sequence>
<reference evidence="3" key="1">
    <citation type="journal article" date="2023" name="Mol. Plant Microbe Interact.">
        <title>Elucidating the Obligate Nature and Biological Capacity of an Invasive Fungal Corn Pathogen.</title>
        <authorList>
            <person name="MacCready J.S."/>
            <person name="Roggenkamp E.M."/>
            <person name="Gdanetz K."/>
            <person name="Chilvers M.I."/>
        </authorList>
    </citation>
    <scope>NUCLEOTIDE SEQUENCE</scope>
    <source>
        <strain evidence="3">PM02</strain>
    </source>
</reference>
<dbReference type="SUPFAM" id="SSF55205">
    <property type="entry name" value="EPT/RTPC-like"/>
    <property type="match status" value="1"/>
</dbReference>
<comment type="caution">
    <text evidence="3">The sequence shown here is derived from an EMBL/GenBank/DDBJ whole genome shotgun (WGS) entry which is preliminary data.</text>
</comment>
<dbReference type="InterPro" id="IPR000228">
    <property type="entry name" value="RNA3'_term_phos_cyc"/>
</dbReference>
<proteinExistence type="predicted"/>
<dbReference type="PANTHER" id="PTHR11096:SF0">
    <property type="entry name" value="RNA 3'-TERMINAL PHOSPHATE CYCLASE"/>
    <property type="match status" value="1"/>
</dbReference>
<keyword evidence="4" id="KW-1185">Reference proteome</keyword>
<feature type="region of interest" description="Disordered" evidence="1">
    <location>
        <begin position="318"/>
        <end position="347"/>
    </location>
</feature>
<dbReference type="Proteomes" id="UP001217918">
    <property type="component" value="Unassembled WGS sequence"/>
</dbReference>
<dbReference type="Gene3D" id="3.30.360.20">
    <property type="entry name" value="RNA 3'-terminal phosphate cyclase, insert domain"/>
    <property type="match status" value="1"/>
</dbReference>
<organism evidence="3 4">
    <name type="scientific">Phyllachora maydis</name>
    <dbReference type="NCBI Taxonomy" id="1825666"/>
    <lineage>
        <taxon>Eukaryota</taxon>
        <taxon>Fungi</taxon>
        <taxon>Dikarya</taxon>
        <taxon>Ascomycota</taxon>
        <taxon>Pezizomycotina</taxon>
        <taxon>Sordariomycetes</taxon>
        <taxon>Sordariomycetidae</taxon>
        <taxon>Phyllachorales</taxon>
        <taxon>Phyllachoraceae</taxon>
        <taxon>Phyllachora</taxon>
    </lineage>
</organism>
<name>A0AAD9MB27_9PEZI</name>
<dbReference type="GO" id="GO:0006396">
    <property type="term" value="P:RNA processing"/>
    <property type="evidence" value="ECO:0007669"/>
    <property type="project" value="InterPro"/>
</dbReference>
<dbReference type="AlphaFoldDB" id="A0AAD9MB27"/>
<feature type="compositionally biased region" description="Acidic residues" evidence="1">
    <location>
        <begin position="231"/>
        <end position="242"/>
    </location>
</feature>
<feature type="region of interest" description="Disordered" evidence="1">
    <location>
        <begin position="445"/>
        <end position="465"/>
    </location>
</feature>
<dbReference type="Gene3D" id="3.65.10.20">
    <property type="entry name" value="RNA 3'-terminal phosphate cyclase domain"/>
    <property type="match status" value="1"/>
</dbReference>
<dbReference type="Pfam" id="PF01137">
    <property type="entry name" value="RTC"/>
    <property type="match status" value="1"/>
</dbReference>
<dbReference type="InterPro" id="IPR037136">
    <property type="entry name" value="RNA3'_phos_cyclase_dom_sf"/>
</dbReference>
<protein>
    <recommendedName>
        <fullName evidence="2">RNA 3'-terminal phosphate cyclase domain-containing protein</fullName>
    </recommendedName>
</protein>
<evidence type="ECO:0000259" key="2">
    <source>
        <dbReference type="Pfam" id="PF01137"/>
    </source>
</evidence>